<dbReference type="PANTHER" id="PTHR24559:SF444">
    <property type="entry name" value="REVERSE TRANSCRIPTASE DOMAIN-CONTAINING PROTEIN"/>
    <property type="match status" value="1"/>
</dbReference>
<dbReference type="SUPFAM" id="SSF56672">
    <property type="entry name" value="DNA/RNA polymerases"/>
    <property type="match status" value="1"/>
</dbReference>
<proteinExistence type="predicted"/>
<organism evidence="1 2">
    <name type="scientific">Taxus chinensis</name>
    <name type="common">Chinese yew</name>
    <name type="synonym">Taxus wallichiana var. chinensis</name>
    <dbReference type="NCBI Taxonomy" id="29808"/>
    <lineage>
        <taxon>Eukaryota</taxon>
        <taxon>Viridiplantae</taxon>
        <taxon>Streptophyta</taxon>
        <taxon>Embryophyta</taxon>
        <taxon>Tracheophyta</taxon>
        <taxon>Spermatophyta</taxon>
        <taxon>Pinopsida</taxon>
        <taxon>Pinidae</taxon>
        <taxon>Conifers II</taxon>
        <taxon>Cupressales</taxon>
        <taxon>Taxaceae</taxon>
        <taxon>Taxus</taxon>
    </lineage>
</organism>
<comment type="caution">
    <text evidence="1">The sequence shown here is derived from an EMBL/GenBank/DDBJ whole genome shotgun (WGS) entry which is preliminary data.</text>
</comment>
<name>A0AA38CLH0_TAXCH</name>
<accession>A0AA38CLH0</accession>
<gene>
    <name evidence="1" type="ORF">KI387_030241</name>
</gene>
<evidence type="ECO:0000313" key="2">
    <source>
        <dbReference type="Proteomes" id="UP000824469"/>
    </source>
</evidence>
<dbReference type="InterPro" id="IPR053134">
    <property type="entry name" value="RNA-dir_DNA_polymerase"/>
</dbReference>
<dbReference type="Gene3D" id="3.10.10.10">
    <property type="entry name" value="HIV Type 1 Reverse Transcriptase, subunit A, domain 1"/>
    <property type="match status" value="1"/>
</dbReference>
<feature type="non-terminal residue" evidence="1">
    <location>
        <position position="68"/>
    </location>
</feature>
<dbReference type="Gene3D" id="3.30.70.270">
    <property type="match status" value="1"/>
</dbReference>
<dbReference type="PANTHER" id="PTHR24559">
    <property type="entry name" value="TRANSPOSON TY3-I GAG-POL POLYPROTEIN"/>
    <property type="match status" value="1"/>
</dbReference>
<sequence length="68" mass="7962">VVEESKWIISMVINIKKDQRIRILIDYQDLNVVCVIEPFITPFTEEILERVAGCEIYSFTDGFSGYHH</sequence>
<dbReference type="InterPro" id="IPR043128">
    <property type="entry name" value="Rev_trsase/Diguanyl_cyclase"/>
</dbReference>
<evidence type="ECO:0000313" key="1">
    <source>
        <dbReference type="EMBL" id="KAH9298559.1"/>
    </source>
</evidence>
<keyword evidence="2" id="KW-1185">Reference proteome</keyword>
<feature type="non-terminal residue" evidence="1">
    <location>
        <position position="1"/>
    </location>
</feature>
<dbReference type="Proteomes" id="UP000824469">
    <property type="component" value="Unassembled WGS sequence"/>
</dbReference>
<dbReference type="AlphaFoldDB" id="A0AA38CLH0"/>
<reference evidence="1 2" key="1">
    <citation type="journal article" date="2021" name="Nat. Plants">
        <title>The Taxus genome provides insights into paclitaxel biosynthesis.</title>
        <authorList>
            <person name="Xiong X."/>
            <person name="Gou J."/>
            <person name="Liao Q."/>
            <person name="Li Y."/>
            <person name="Zhou Q."/>
            <person name="Bi G."/>
            <person name="Li C."/>
            <person name="Du R."/>
            <person name="Wang X."/>
            <person name="Sun T."/>
            <person name="Guo L."/>
            <person name="Liang H."/>
            <person name="Lu P."/>
            <person name="Wu Y."/>
            <person name="Zhang Z."/>
            <person name="Ro D.K."/>
            <person name="Shang Y."/>
            <person name="Huang S."/>
            <person name="Yan J."/>
        </authorList>
    </citation>
    <scope>NUCLEOTIDE SEQUENCE [LARGE SCALE GENOMIC DNA]</scope>
    <source>
        <strain evidence="1">Ta-2019</strain>
    </source>
</reference>
<dbReference type="InterPro" id="IPR043502">
    <property type="entry name" value="DNA/RNA_pol_sf"/>
</dbReference>
<dbReference type="EMBL" id="JAHRHJ020000010">
    <property type="protein sequence ID" value="KAH9298559.1"/>
    <property type="molecule type" value="Genomic_DNA"/>
</dbReference>
<protein>
    <submittedName>
        <fullName evidence="1">Uncharacterized protein</fullName>
    </submittedName>
</protein>